<comment type="caution">
    <text evidence="1">The sequence shown here is derived from an EMBL/GenBank/DDBJ whole genome shotgun (WGS) entry which is preliminary data.</text>
</comment>
<evidence type="ECO:0000313" key="1">
    <source>
        <dbReference type="EMBL" id="MFC4014792.1"/>
    </source>
</evidence>
<keyword evidence="2" id="KW-1185">Reference proteome</keyword>
<sequence>MPSRKDELAELRFAKLVNQVKAMMSAGLKPEYRGFYGQLVLAREAVAELGEVAEVRRAARAAGRQLGWKARTHVTDEGTLFIIDDRDPPQEIRELAARRSAEAVSAVIANARAEARMLRTSAPSTLRTRPRDPDEGL</sequence>
<gene>
    <name evidence="1" type="ORF">ACFOY2_46755</name>
</gene>
<reference evidence="2" key="1">
    <citation type="journal article" date="2019" name="Int. J. Syst. Evol. Microbiol.">
        <title>The Global Catalogue of Microorganisms (GCM) 10K type strain sequencing project: providing services to taxonomists for standard genome sequencing and annotation.</title>
        <authorList>
            <consortium name="The Broad Institute Genomics Platform"/>
            <consortium name="The Broad Institute Genome Sequencing Center for Infectious Disease"/>
            <person name="Wu L."/>
            <person name="Ma J."/>
        </authorList>
    </citation>
    <scope>NUCLEOTIDE SEQUENCE [LARGE SCALE GENOMIC DNA]</scope>
    <source>
        <strain evidence="2">TBRC 1276</strain>
    </source>
</reference>
<name>A0ABV8GLG2_9ACTN</name>
<evidence type="ECO:0000313" key="2">
    <source>
        <dbReference type="Proteomes" id="UP001595851"/>
    </source>
</evidence>
<organism evidence="1 2">
    <name type="scientific">Nonomuraea purpurea</name>
    <dbReference type="NCBI Taxonomy" id="1849276"/>
    <lineage>
        <taxon>Bacteria</taxon>
        <taxon>Bacillati</taxon>
        <taxon>Actinomycetota</taxon>
        <taxon>Actinomycetes</taxon>
        <taxon>Streptosporangiales</taxon>
        <taxon>Streptosporangiaceae</taxon>
        <taxon>Nonomuraea</taxon>
    </lineage>
</organism>
<proteinExistence type="predicted"/>
<protein>
    <submittedName>
        <fullName evidence="1">Uncharacterized protein</fullName>
    </submittedName>
</protein>
<accession>A0ABV8GLG2</accession>
<dbReference type="EMBL" id="JBHSBI010000037">
    <property type="protein sequence ID" value="MFC4014792.1"/>
    <property type="molecule type" value="Genomic_DNA"/>
</dbReference>
<dbReference type="Proteomes" id="UP001595851">
    <property type="component" value="Unassembled WGS sequence"/>
</dbReference>
<dbReference type="RefSeq" id="WP_379534618.1">
    <property type="nucleotide sequence ID" value="NZ_JBHSBI010000037.1"/>
</dbReference>